<dbReference type="Pfam" id="PF00233">
    <property type="entry name" value="PDEase_I"/>
    <property type="match status" value="1"/>
</dbReference>
<proteinExistence type="inferred from homology"/>
<dbReference type="InterPro" id="IPR036971">
    <property type="entry name" value="PDEase_catalytic_dom_sf"/>
</dbReference>
<dbReference type="PANTHER" id="PTHR11347">
    <property type="entry name" value="CYCLIC NUCLEOTIDE PHOSPHODIESTERASE"/>
    <property type="match status" value="1"/>
</dbReference>
<dbReference type="GO" id="GO:0006355">
    <property type="term" value="P:regulation of DNA-templated transcription"/>
    <property type="evidence" value="ECO:0007669"/>
    <property type="project" value="InterPro"/>
</dbReference>
<gene>
    <name evidence="16" type="ORF">NYPRO_LOCUS8869</name>
</gene>
<dbReference type="UniPathway" id="UPA00762">
    <property type="reaction ID" value="UER00747"/>
</dbReference>
<evidence type="ECO:0000256" key="1">
    <source>
        <dbReference type="ARBA" id="ARBA00004703"/>
    </source>
</evidence>
<keyword evidence="3" id="KW-0597">Phosphoprotein</keyword>
<keyword evidence="17" id="KW-1185">Reference proteome</keyword>
<protein>
    <recommendedName>
        <fullName evidence="12">Phosphodiesterase</fullName>
        <ecNumber evidence="12">3.1.4.-</ecNumber>
    </recommendedName>
</protein>
<feature type="binding site" evidence="10">
    <location>
        <position position="786"/>
    </location>
    <ligand>
        <name>AMP</name>
        <dbReference type="ChEBI" id="CHEBI:456215"/>
    </ligand>
</feature>
<feature type="binding site" evidence="11">
    <location>
        <position position="657"/>
    </location>
    <ligand>
        <name>Zn(2+)</name>
        <dbReference type="ChEBI" id="CHEBI:29105"/>
        <label>1</label>
    </ligand>
</feature>
<dbReference type="GO" id="GO:0046872">
    <property type="term" value="F:metal ion binding"/>
    <property type="evidence" value="ECO:0007669"/>
    <property type="project" value="UniProtKB-KW"/>
</dbReference>
<dbReference type="SMART" id="SM00471">
    <property type="entry name" value="HDc"/>
    <property type="match status" value="1"/>
</dbReference>
<dbReference type="FunFam" id="3.30.450.20:FF:000040">
    <property type="entry name" value="Phosphodiesterase"/>
    <property type="match status" value="1"/>
</dbReference>
<feature type="binding site" evidence="10">
    <location>
        <begin position="616"/>
        <end position="620"/>
    </location>
    <ligand>
        <name>AMP</name>
        <dbReference type="ChEBI" id="CHEBI:456215"/>
    </ligand>
</feature>
<sequence>MGCAPSIHISEGRAVYHGGKEAEDAPAAAAPPPPPPPPAGPKTTASPRARGAGLAEPEPRDGSGRKVRGARLRVTLAGGHRSGASSHPPRWGCEPDALGAAAALPGALRRLGCGARRERVAVTDVQFGPMRFHPDQLQVLLVFTKEDNQCNGFCRACEKAGFKCTVTKEAQAVLACFLDKHHDIVIIDHRNPRQLDAEALCRSIRSSELSENTIIIGVVRRTDREESSVMPLIAAGFTRRYVENPSLMACYNELLQLEFGEVRSQLKLRACNSIFTALEKSQEAVEITSEDRVIQYANPAFETTMGYQAGELIGKELAEVPINEKKADLLDTINSCIRIGKEWQGIYHAKKKNGDNVQQNVKIIPVIGQGGKIRHYVSIIRVCNGSNKVRREAGCDKQPVLSLTANNQSGKHKDRRKSSLDVRTLASRTSEVGSQRRHSSMARIHSMTIEAPITKVINIINAAQESSPMPVTEALDRVLEILRSTELYSPQFGAKDDDPHANDLVGGLMSDGLRRLSGNEYVLSTKNLQQVPSSIITPISLHDVPPRIARAMENEEYWDFNIFELEAATNKRPLIYLGLKIFARFGICEFLNCSETTLRSWLQIIEANYHSSNPYHNSTHSADVLHATAYFLCKERIKQTLDPVDEVAALIAATIHDVDHPGRTNSFLCNAGSELAILYNDTAVLESHHAALAFQLTTRDDKCNIFKNMERNDYRTLRQGIIDMVLATEMTKHFEHVNKFVNSINKPLAALEVNGEVNRDEEAINTMLRSPENRTLIKRMLIKCADVSNPCRPLEQCIEWAARISEEYFSQTDEEKRQDLPVVMPVFDRNTCSIPKSQISFIDYFITDMFDAWDAFVDLPELMQHLDNNFKYWKGLDEMKLRSLRPPPE</sequence>
<evidence type="ECO:0000256" key="12">
    <source>
        <dbReference type="RuleBase" id="RU363067"/>
    </source>
</evidence>
<dbReference type="Gene3D" id="3.40.50.2300">
    <property type="match status" value="1"/>
</dbReference>
<evidence type="ECO:0000256" key="13">
    <source>
        <dbReference type="SAM" id="MobiDB-lite"/>
    </source>
</evidence>
<dbReference type="Gene3D" id="1.10.1300.10">
    <property type="entry name" value="3'5'-cyclic nucleotide phosphodiesterase, catalytic domain"/>
    <property type="match status" value="1"/>
</dbReference>
<dbReference type="GO" id="GO:0006198">
    <property type="term" value="P:cAMP catabolic process"/>
    <property type="evidence" value="ECO:0007669"/>
    <property type="project" value="UniProtKB-UniPathway"/>
</dbReference>
<dbReference type="InterPro" id="IPR023174">
    <property type="entry name" value="PDEase_CS"/>
</dbReference>
<name>A0A811YGL0_NYCPR</name>
<comment type="caution">
    <text evidence="16">The sequence shown here is derived from an EMBL/GenBank/DDBJ whole genome shotgun (WGS) entry which is preliminary data.</text>
</comment>
<dbReference type="PROSITE" id="PS51845">
    <property type="entry name" value="PDEASE_I_2"/>
    <property type="match status" value="1"/>
</dbReference>
<dbReference type="InterPro" id="IPR002073">
    <property type="entry name" value="PDEase_catalytic_dom"/>
</dbReference>
<dbReference type="PROSITE" id="PS50112">
    <property type="entry name" value="PAS"/>
    <property type="match status" value="1"/>
</dbReference>
<evidence type="ECO:0000256" key="2">
    <source>
        <dbReference type="ARBA" id="ARBA00006437"/>
    </source>
</evidence>
<dbReference type="InterPro" id="IPR013767">
    <property type="entry name" value="PAS_fold"/>
</dbReference>
<dbReference type="EC" id="3.1.4.-" evidence="12"/>
<organism evidence="16 17">
    <name type="scientific">Nyctereutes procyonoides</name>
    <name type="common">Raccoon dog</name>
    <name type="synonym">Canis procyonoides</name>
    <dbReference type="NCBI Taxonomy" id="34880"/>
    <lineage>
        <taxon>Eukaryota</taxon>
        <taxon>Metazoa</taxon>
        <taxon>Chordata</taxon>
        <taxon>Craniata</taxon>
        <taxon>Vertebrata</taxon>
        <taxon>Euteleostomi</taxon>
        <taxon>Mammalia</taxon>
        <taxon>Eutheria</taxon>
        <taxon>Laurasiatheria</taxon>
        <taxon>Carnivora</taxon>
        <taxon>Caniformia</taxon>
        <taxon>Canidae</taxon>
        <taxon>Nyctereutes</taxon>
    </lineage>
</organism>
<evidence type="ECO:0000256" key="6">
    <source>
        <dbReference type="ARBA" id="ARBA00023149"/>
    </source>
</evidence>
<dbReference type="InterPro" id="IPR057304">
    <property type="entry name" value="PDE8-like_REC_N"/>
</dbReference>
<evidence type="ECO:0000259" key="15">
    <source>
        <dbReference type="PROSITE" id="PS51845"/>
    </source>
</evidence>
<evidence type="ECO:0000256" key="5">
    <source>
        <dbReference type="ARBA" id="ARBA00022801"/>
    </source>
</evidence>
<evidence type="ECO:0000259" key="14">
    <source>
        <dbReference type="PROSITE" id="PS50112"/>
    </source>
</evidence>
<dbReference type="Pfam" id="PF23198">
    <property type="entry name" value="PDE8A_N"/>
    <property type="match status" value="1"/>
</dbReference>
<dbReference type="NCBIfam" id="TIGR00229">
    <property type="entry name" value="sensory_box"/>
    <property type="match status" value="1"/>
</dbReference>
<comment type="function">
    <text evidence="7">Hydrolyzes the second messenger cAMP, which is a key regulator of many important physiological processes. May be involved in maintaining basal levels of the cyclic nucleotide and/or in the cAMP regulation of germ cell development. Binding to RAF1 reduces RAF1 'Ser-259' inhibitory-phosphorylation and stimulates RAF1-dependent EGF-activated ERK-signaling. Protects against cell death induced by hydrogen peroxide and staurosporine.</text>
</comment>
<feature type="binding site" evidence="11">
    <location>
        <position position="620"/>
    </location>
    <ligand>
        <name>Zn(2+)</name>
        <dbReference type="ChEBI" id="CHEBI:29105"/>
        <label>1</label>
    </ligand>
</feature>
<dbReference type="InterPro" id="IPR035965">
    <property type="entry name" value="PAS-like_dom_sf"/>
</dbReference>
<comment type="pathway">
    <text evidence="1">Purine metabolism; 3',5'-cyclic AMP degradation; AMP from 3',5'-cyclic AMP: step 1/1.</text>
</comment>
<evidence type="ECO:0000313" key="17">
    <source>
        <dbReference type="Proteomes" id="UP000645828"/>
    </source>
</evidence>
<evidence type="ECO:0000256" key="9">
    <source>
        <dbReference type="PIRSR" id="PIRSR623088-1"/>
    </source>
</evidence>
<dbReference type="PRINTS" id="PR00387">
    <property type="entry name" value="PDIESTERASE1"/>
</dbReference>
<dbReference type="Gene3D" id="3.30.450.20">
    <property type="entry name" value="PAS domain"/>
    <property type="match status" value="1"/>
</dbReference>
<feature type="binding site" evidence="11">
    <location>
        <position position="786"/>
    </location>
    <ligand>
        <name>Zn(2+)</name>
        <dbReference type="ChEBI" id="CHEBI:29105"/>
        <label>1</label>
    </ligand>
</feature>
<keyword evidence="5 12" id="KW-0378">Hydrolase</keyword>
<dbReference type="Proteomes" id="UP000645828">
    <property type="component" value="Unassembled WGS sequence"/>
</dbReference>
<dbReference type="CDD" id="cd00130">
    <property type="entry name" value="PAS"/>
    <property type="match status" value="1"/>
</dbReference>
<dbReference type="CDD" id="cd00077">
    <property type="entry name" value="HDc"/>
    <property type="match status" value="1"/>
</dbReference>
<feature type="compositionally biased region" description="Pro residues" evidence="13">
    <location>
        <begin position="29"/>
        <end position="40"/>
    </location>
</feature>
<dbReference type="GO" id="GO:0007165">
    <property type="term" value="P:signal transduction"/>
    <property type="evidence" value="ECO:0007669"/>
    <property type="project" value="InterPro"/>
</dbReference>
<evidence type="ECO:0000256" key="10">
    <source>
        <dbReference type="PIRSR" id="PIRSR623088-2"/>
    </source>
</evidence>
<dbReference type="AlphaFoldDB" id="A0A811YGL0"/>
<dbReference type="EMBL" id="CAJHUB010000676">
    <property type="protein sequence ID" value="CAD7676074.1"/>
    <property type="molecule type" value="Genomic_DNA"/>
</dbReference>
<evidence type="ECO:0000256" key="3">
    <source>
        <dbReference type="ARBA" id="ARBA00022553"/>
    </source>
</evidence>
<dbReference type="SUPFAM" id="SSF55785">
    <property type="entry name" value="PYP-like sensor domain (PAS domain)"/>
    <property type="match status" value="1"/>
</dbReference>
<dbReference type="InterPro" id="IPR023088">
    <property type="entry name" value="PDEase"/>
</dbReference>
<evidence type="ECO:0000256" key="7">
    <source>
        <dbReference type="ARBA" id="ARBA00057856"/>
    </source>
</evidence>
<feature type="active site" description="Proton donor" evidence="9">
    <location>
        <position position="616"/>
    </location>
</feature>
<keyword evidence="6" id="KW-0114">cAMP</keyword>
<feature type="binding site" evidence="11">
    <location>
        <position position="656"/>
    </location>
    <ligand>
        <name>Zn(2+)</name>
        <dbReference type="ChEBI" id="CHEBI:29105"/>
        <label>1</label>
    </ligand>
</feature>
<evidence type="ECO:0000256" key="11">
    <source>
        <dbReference type="PIRSR" id="PIRSR623088-3"/>
    </source>
</evidence>
<keyword evidence="4 11" id="KW-0479">Metal-binding</keyword>
<dbReference type="FunFam" id="3.40.50.2300:FF:000209">
    <property type="entry name" value="Phosphodiesterase"/>
    <property type="match status" value="1"/>
</dbReference>
<dbReference type="FunFam" id="1.10.1300.10:FF:000002">
    <property type="entry name" value="Phosphodiesterase"/>
    <property type="match status" value="1"/>
</dbReference>
<dbReference type="InterPro" id="IPR000014">
    <property type="entry name" value="PAS"/>
</dbReference>
<dbReference type="PROSITE" id="PS00126">
    <property type="entry name" value="PDEASE_I_1"/>
    <property type="match status" value="1"/>
</dbReference>
<dbReference type="GO" id="GO:0071364">
    <property type="term" value="P:cellular response to epidermal growth factor stimulus"/>
    <property type="evidence" value="ECO:0007669"/>
    <property type="project" value="UniProtKB-ARBA"/>
</dbReference>
<feature type="domain" description="PDEase" evidence="15">
    <location>
        <begin position="540"/>
        <end position="880"/>
    </location>
</feature>
<dbReference type="SMART" id="SM00091">
    <property type="entry name" value="PAS"/>
    <property type="match status" value="1"/>
</dbReference>
<accession>A0A811YGL0</accession>
<dbReference type="GO" id="GO:0004115">
    <property type="term" value="F:3',5'-cyclic-AMP phosphodiesterase activity"/>
    <property type="evidence" value="ECO:0007669"/>
    <property type="project" value="UniProtKB-ARBA"/>
</dbReference>
<comment type="subunit">
    <text evidence="8">Interacts with RAF1. The interaction promotes RAF1 activity.</text>
</comment>
<feature type="region of interest" description="Disordered" evidence="13">
    <location>
        <begin position="1"/>
        <end position="69"/>
    </location>
</feature>
<comment type="cofactor">
    <cofactor evidence="12">
        <name>a divalent metal cation</name>
        <dbReference type="ChEBI" id="CHEBI:60240"/>
    </cofactor>
    <text evidence="12">Binds 2 divalent metal cations per subunit. Site 1 may preferentially bind zinc ions, while site 2 has a preference for magnesium and/or manganese ions.</text>
</comment>
<evidence type="ECO:0000313" key="16">
    <source>
        <dbReference type="EMBL" id="CAD7676074.1"/>
    </source>
</evidence>
<feature type="domain" description="PAS" evidence="14">
    <location>
        <begin position="270"/>
        <end position="340"/>
    </location>
</feature>
<dbReference type="SUPFAM" id="SSF109604">
    <property type="entry name" value="HD-domain/PDEase-like"/>
    <property type="match status" value="1"/>
</dbReference>
<feature type="binding site" evidence="10">
    <location>
        <position position="838"/>
    </location>
    <ligand>
        <name>AMP</name>
        <dbReference type="ChEBI" id="CHEBI:456215"/>
    </ligand>
</feature>
<dbReference type="GO" id="GO:0070374">
    <property type="term" value="P:positive regulation of ERK1 and ERK2 cascade"/>
    <property type="evidence" value="ECO:0007669"/>
    <property type="project" value="UniProtKB-ARBA"/>
</dbReference>
<reference evidence="16" key="1">
    <citation type="submission" date="2020-12" db="EMBL/GenBank/DDBJ databases">
        <authorList>
            <consortium name="Molecular Ecology Group"/>
        </authorList>
    </citation>
    <scope>NUCLEOTIDE SEQUENCE</scope>
    <source>
        <strain evidence="16">TBG_1078</strain>
    </source>
</reference>
<feature type="binding site" evidence="11">
    <location>
        <position position="657"/>
    </location>
    <ligand>
        <name>Zn(2+)</name>
        <dbReference type="ChEBI" id="CHEBI:29105"/>
        <label>2</label>
    </ligand>
</feature>
<feature type="binding site" evidence="10">
    <location>
        <position position="657"/>
    </location>
    <ligand>
        <name>AMP</name>
        <dbReference type="ChEBI" id="CHEBI:456215"/>
    </ligand>
</feature>
<dbReference type="Pfam" id="PF00989">
    <property type="entry name" value="PAS"/>
    <property type="match status" value="1"/>
</dbReference>
<comment type="similarity">
    <text evidence="2">Belongs to the cyclic nucleotide phosphodiesterase family. PDE8 subfamily.</text>
</comment>
<dbReference type="InterPro" id="IPR003607">
    <property type="entry name" value="HD/PDEase_dom"/>
</dbReference>
<evidence type="ECO:0000256" key="8">
    <source>
        <dbReference type="ARBA" id="ARBA00066220"/>
    </source>
</evidence>
<evidence type="ECO:0000256" key="4">
    <source>
        <dbReference type="ARBA" id="ARBA00022723"/>
    </source>
</evidence>
<dbReference type="Pfam" id="PF08629">
    <property type="entry name" value="PDE8"/>
    <property type="match status" value="1"/>
</dbReference>